<dbReference type="Proteomes" id="UP000231194">
    <property type="component" value="Unassembled WGS sequence"/>
</dbReference>
<dbReference type="EMBL" id="PGVG01000006">
    <property type="protein sequence ID" value="PJG55345.1"/>
    <property type="molecule type" value="Genomic_DNA"/>
</dbReference>
<protein>
    <submittedName>
        <fullName evidence="1">Uncharacterized protein</fullName>
    </submittedName>
</protein>
<name>A0A2M8RBY6_9BRAD</name>
<proteinExistence type="predicted"/>
<dbReference type="AlphaFoldDB" id="A0A2M8RBY6"/>
<comment type="caution">
    <text evidence="1">The sequence shown here is derived from an EMBL/GenBank/DDBJ whole genome shotgun (WGS) entry which is preliminary data.</text>
</comment>
<sequence length="67" mass="7517">MVGRLELAAETQPYSVSAELQQGQQGRRMLLKGQSGDQFQPWRRTYPFMAALARVGDAQCRMDAKVS</sequence>
<evidence type="ECO:0000313" key="1">
    <source>
        <dbReference type="EMBL" id="PJG55345.1"/>
    </source>
</evidence>
<reference evidence="1 2" key="1">
    <citation type="submission" date="2017-11" db="EMBL/GenBank/DDBJ databases">
        <title>Bradyrhizobium forestalis sp. nov., an efficient nitrogen-fixing bacterium isolated from nodules of forest legume species in the Amazon.</title>
        <authorList>
            <person name="Costa E.M."/>
            <person name="Guimaraes A."/>
            <person name="Carvalho T.S."/>
            <person name="Rodrigues T.L."/>
            <person name="Ribeiro P.R.A."/>
            <person name="Lebbe L."/>
            <person name="Willems A."/>
            <person name="Moreira F.M.S."/>
        </authorList>
    </citation>
    <scope>NUCLEOTIDE SEQUENCE [LARGE SCALE GENOMIC DNA]</scope>
    <source>
        <strain evidence="1 2">INPA54B</strain>
    </source>
</reference>
<evidence type="ECO:0000313" key="2">
    <source>
        <dbReference type="Proteomes" id="UP000231194"/>
    </source>
</evidence>
<organism evidence="1 2">
    <name type="scientific">Bradyrhizobium forestalis</name>
    <dbReference type="NCBI Taxonomy" id="1419263"/>
    <lineage>
        <taxon>Bacteria</taxon>
        <taxon>Pseudomonadati</taxon>
        <taxon>Pseudomonadota</taxon>
        <taxon>Alphaproteobacteria</taxon>
        <taxon>Hyphomicrobiales</taxon>
        <taxon>Nitrobacteraceae</taxon>
        <taxon>Bradyrhizobium</taxon>
    </lineage>
</organism>
<keyword evidence="2" id="KW-1185">Reference proteome</keyword>
<accession>A0A2M8RBY6</accession>
<gene>
    <name evidence="1" type="ORF">CVM73_09765</name>
</gene>